<feature type="non-terminal residue" evidence="1">
    <location>
        <position position="1"/>
    </location>
</feature>
<feature type="non-terminal residue" evidence="1">
    <location>
        <position position="68"/>
    </location>
</feature>
<accession>A0ABP0I916</accession>
<name>A0ABP0I916_9DINO</name>
<gene>
    <name evidence="1" type="ORF">SCF082_LOCUS5476</name>
</gene>
<organism evidence="1 2">
    <name type="scientific">Durusdinium trenchii</name>
    <dbReference type="NCBI Taxonomy" id="1381693"/>
    <lineage>
        <taxon>Eukaryota</taxon>
        <taxon>Sar</taxon>
        <taxon>Alveolata</taxon>
        <taxon>Dinophyceae</taxon>
        <taxon>Suessiales</taxon>
        <taxon>Symbiodiniaceae</taxon>
        <taxon>Durusdinium</taxon>
    </lineage>
</organism>
<proteinExistence type="predicted"/>
<evidence type="ECO:0000313" key="2">
    <source>
        <dbReference type="Proteomes" id="UP001642464"/>
    </source>
</evidence>
<keyword evidence="2" id="KW-1185">Reference proteome</keyword>
<sequence>VERAQQNVALSLAKSQRGGRARVEQAETVERIIGGGVAESRRAAEAVDRLAEESQAVMSRLYLSGVEQ</sequence>
<evidence type="ECO:0008006" key="3">
    <source>
        <dbReference type="Google" id="ProtNLM"/>
    </source>
</evidence>
<dbReference type="Proteomes" id="UP001642464">
    <property type="component" value="Unassembled WGS sequence"/>
</dbReference>
<reference evidence="1 2" key="1">
    <citation type="submission" date="2024-02" db="EMBL/GenBank/DDBJ databases">
        <authorList>
            <person name="Chen Y."/>
            <person name="Shah S."/>
            <person name="Dougan E. K."/>
            <person name="Thang M."/>
            <person name="Chan C."/>
        </authorList>
    </citation>
    <scope>NUCLEOTIDE SEQUENCE [LARGE SCALE GENOMIC DNA]</scope>
</reference>
<protein>
    <recommendedName>
        <fullName evidence="3">Prohibitin</fullName>
    </recommendedName>
</protein>
<dbReference type="EMBL" id="CAXAMM010002980">
    <property type="protein sequence ID" value="CAK8998077.1"/>
    <property type="molecule type" value="Genomic_DNA"/>
</dbReference>
<evidence type="ECO:0000313" key="1">
    <source>
        <dbReference type="EMBL" id="CAK8998077.1"/>
    </source>
</evidence>
<comment type="caution">
    <text evidence="1">The sequence shown here is derived from an EMBL/GenBank/DDBJ whole genome shotgun (WGS) entry which is preliminary data.</text>
</comment>